<dbReference type="InterPro" id="IPR038332">
    <property type="entry name" value="PPE_sf"/>
</dbReference>
<dbReference type="Proteomes" id="UP001299596">
    <property type="component" value="Unassembled WGS sequence"/>
</dbReference>
<dbReference type="Gene3D" id="1.20.1260.20">
    <property type="entry name" value="PPE superfamily"/>
    <property type="match status" value="1"/>
</dbReference>
<comment type="caution">
    <text evidence="5">The sequence shown here is derived from an EMBL/GenBank/DDBJ whole genome shotgun (WGS) entry which is preliminary data.</text>
</comment>
<reference evidence="5 6" key="1">
    <citation type="submission" date="2023-12" db="EMBL/GenBank/DDBJ databases">
        <title>Description of new species of Mycobacterium terrae complex isolated from sewage at the Sao Paulo Zoological Park Foundation in Brazil.</title>
        <authorList>
            <person name="Romagnoli C.L."/>
            <person name="Conceicao E.C."/>
            <person name="Machado E."/>
            <person name="Barreto L.B.P.F."/>
            <person name="Sharma A."/>
            <person name="Silva N.M."/>
            <person name="Marques L.E."/>
            <person name="Juliana M.A."/>
            <person name="Lourenco M.C.S."/>
            <person name="Digiampietri L.A."/>
            <person name="Suffys P.N."/>
            <person name="Viana-Niero C."/>
        </authorList>
    </citation>
    <scope>NUCLEOTIDE SEQUENCE [LARGE SCALE GENOMIC DNA]</scope>
    <source>
        <strain evidence="5 6">MYC098</strain>
    </source>
</reference>
<name>A0ABU5XKV0_9MYCO</name>
<gene>
    <name evidence="5" type="ORF">K6T79_11790</name>
</gene>
<dbReference type="PANTHER" id="PTHR46766">
    <property type="entry name" value="GLUTAMINE-RICH PROTEIN 2"/>
    <property type="match status" value="1"/>
</dbReference>
<dbReference type="InterPro" id="IPR022171">
    <property type="entry name" value="PPE_C"/>
</dbReference>
<dbReference type="PANTHER" id="PTHR46766:SF1">
    <property type="entry name" value="GLUTAMINE-RICH PROTEIN 2"/>
    <property type="match status" value="1"/>
</dbReference>
<organism evidence="5 6">
    <name type="scientific">[Mycobacterium] crassicus</name>
    <dbReference type="NCBI Taxonomy" id="2872309"/>
    <lineage>
        <taxon>Bacteria</taxon>
        <taxon>Bacillati</taxon>
        <taxon>Actinomycetota</taxon>
        <taxon>Actinomycetes</taxon>
        <taxon>Mycobacteriales</taxon>
        <taxon>Mycobacteriaceae</taxon>
        <taxon>Mycolicibacter</taxon>
    </lineage>
</organism>
<evidence type="ECO:0000313" key="5">
    <source>
        <dbReference type="EMBL" id="MEB3021731.1"/>
    </source>
</evidence>
<dbReference type="InterPro" id="IPR000030">
    <property type="entry name" value="PPE_dom"/>
</dbReference>
<dbReference type="EMBL" id="JAYJJR010000006">
    <property type="protein sequence ID" value="MEB3021731.1"/>
    <property type="molecule type" value="Genomic_DNA"/>
</dbReference>
<evidence type="ECO:0000256" key="1">
    <source>
        <dbReference type="ARBA" id="ARBA00010652"/>
    </source>
</evidence>
<comment type="similarity">
    <text evidence="1">Belongs to the mycobacterial PPE family.</text>
</comment>
<dbReference type="Pfam" id="PF12484">
    <property type="entry name" value="PPE-SVP"/>
    <property type="match status" value="1"/>
</dbReference>
<protein>
    <submittedName>
        <fullName evidence="5">PPE family protein</fullName>
    </submittedName>
</protein>
<sequence length="459" mass="45779">MTMDFATLPPEVTSGWMYTGPGSGPMLSAAAAWDGLASELSTAAAGYRSVLSELTDHQWQGPASASMNAAAAPYAAWMSATAEQAQQAAEQARSAAAAYEAAHAMTVPPPVIATNRSLLASLVATNILGQNAPAIAATQAHYFEMWAQDATAMYTYAGSSAAAAALAPFSQPAQATNPAGQGGQSAAVGQAAAQSGSTQVSNALQSLSTGAAQATTGTDPVSQWLINMFDSPTVVQLETLFGNLAPVSSMSSGLAVWGDAGAFSLIPLVNAWVTQFQSALGTGAAAAAASVVSDVSGDAMGATLAGSAAPAGSGGGSGMSAGLGRATSIGGLSVPGSWDVPKIKLASMATPLVEGPVGTGGMYGGVPPIGSMVNAPKGGTPALKEGPRSNLVPGLTGTGAGGQQAGSRWTEFDPNNPTEGPLSERDELEGLRKAVGELGRQRDILREQAAILLNKAMQR</sequence>
<keyword evidence="6" id="KW-1185">Reference proteome</keyword>
<evidence type="ECO:0000313" key="6">
    <source>
        <dbReference type="Proteomes" id="UP001299596"/>
    </source>
</evidence>
<feature type="domain" description="PPE family C-terminal" evidence="4">
    <location>
        <begin position="320"/>
        <end position="390"/>
    </location>
</feature>
<proteinExistence type="inferred from homology"/>
<feature type="region of interest" description="Disordered" evidence="2">
    <location>
        <begin position="396"/>
        <end position="427"/>
    </location>
</feature>
<accession>A0ABU5XKV0</accession>
<dbReference type="Pfam" id="PF00823">
    <property type="entry name" value="PPE"/>
    <property type="match status" value="1"/>
</dbReference>
<dbReference type="SUPFAM" id="SSF140459">
    <property type="entry name" value="PE/PPE dimer-like"/>
    <property type="match status" value="1"/>
</dbReference>
<evidence type="ECO:0000259" key="3">
    <source>
        <dbReference type="Pfam" id="PF00823"/>
    </source>
</evidence>
<evidence type="ECO:0000259" key="4">
    <source>
        <dbReference type="Pfam" id="PF12484"/>
    </source>
</evidence>
<evidence type="ECO:0000256" key="2">
    <source>
        <dbReference type="SAM" id="MobiDB-lite"/>
    </source>
</evidence>
<feature type="domain" description="PPE" evidence="3">
    <location>
        <begin position="4"/>
        <end position="166"/>
    </location>
</feature>